<dbReference type="HOGENOM" id="CLU_537398_0_0_7"/>
<dbReference type="KEGG" id="dol:Dole_1944"/>
<sequence>MKKTLCVAVCLVLGVMLTTPAGATHFGDTFGFSPEGMALGNAMTAKVDDWSAVYYNIAGLGRSQHLVNGKSQLFLGYINNAPDLDIEIVRREAATGDRLATNGDRDLDTGTIVIGGVLDIGTLVHLPEMVSSTRLGLAIGLNDDQSVVKINDLDPRTHNFMRYGRECQRMLITTGMGFGFLHDTFGVGLGVTSFFTGEGTALLERVELQTESQSPPGQAKMDLKMEQALVMGAYFSPGKLWRSLDTLELGVAYRAESQLDITPFRAIASTDLGGIPLNIKMALVDYYQPEMYSVGLAYSLNRLTLSADLEFQQWSGFEFSTPMQENYGGELKEFDDIFVPKLGLAYDFNPSLDLLFGYYYEPSFVPDEAVSGRMNFLDNDKHVVSLGCVYQLPKLSMVKGNSEFSIGYQYQHLMDRDVIKTAPTPENPHYSYGGSCHSLMLGVSINI</sequence>
<feature type="signal peptide" evidence="8">
    <location>
        <begin position="1"/>
        <end position="23"/>
    </location>
</feature>
<dbReference type="Gene3D" id="2.40.160.60">
    <property type="entry name" value="Outer membrane protein transport protein (OMPP1/FadL/TodX)"/>
    <property type="match status" value="1"/>
</dbReference>
<keyword evidence="3" id="KW-1134">Transmembrane beta strand</keyword>
<protein>
    <submittedName>
        <fullName evidence="9">Membrane protein involved in aromatic hydrocarbon degradation</fullName>
    </submittedName>
</protein>
<keyword evidence="4" id="KW-0812">Transmembrane</keyword>
<evidence type="ECO:0000256" key="3">
    <source>
        <dbReference type="ARBA" id="ARBA00022452"/>
    </source>
</evidence>
<evidence type="ECO:0000256" key="1">
    <source>
        <dbReference type="ARBA" id="ARBA00004571"/>
    </source>
</evidence>
<name>A8ZT65_DESOH</name>
<dbReference type="OrthoDB" id="9809992at2"/>
<evidence type="ECO:0000256" key="7">
    <source>
        <dbReference type="ARBA" id="ARBA00023237"/>
    </source>
</evidence>
<dbReference type="STRING" id="96561.Dole_1944"/>
<evidence type="ECO:0000256" key="5">
    <source>
        <dbReference type="ARBA" id="ARBA00022729"/>
    </source>
</evidence>
<keyword evidence="10" id="KW-1185">Reference proteome</keyword>
<dbReference type="Pfam" id="PF03349">
    <property type="entry name" value="Toluene_X"/>
    <property type="match status" value="1"/>
</dbReference>
<evidence type="ECO:0000313" key="10">
    <source>
        <dbReference type="Proteomes" id="UP000008561"/>
    </source>
</evidence>
<accession>A8ZT65</accession>
<dbReference type="EMBL" id="CP000859">
    <property type="protein sequence ID" value="ABW67748.1"/>
    <property type="molecule type" value="Genomic_DNA"/>
</dbReference>
<keyword evidence="7" id="KW-0998">Cell outer membrane</keyword>
<dbReference type="GO" id="GO:0015483">
    <property type="term" value="F:long-chain fatty acid transporting porin activity"/>
    <property type="evidence" value="ECO:0007669"/>
    <property type="project" value="TreeGrafter"/>
</dbReference>
<reference evidence="9 10" key="1">
    <citation type="submission" date="2007-10" db="EMBL/GenBank/DDBJ databases">
        <title>Complete sequence of Desulfococcus oleovorans Hxd3.</title>
        <authorList>
            <consortium name="US DOE Joint Genome Institute"/>
            <person name="Copeland A."/>
            <person name="Lucas S."/>
            <person name="Lapidus A."/>
            <person name="Barry K."/>
            <person name="Glavina del Rio T."/>
            <person name="Dalin E."/>
            <person name="Tice H."/>
            <person name="Pitluck S."/>
            <person name="Kiss H."/>
            <person name="Brettin T."/>
            <person name="Bruce D."/>
            <person name="Detter J.C."/>
            <person name="Han C."/>
            <person name="Schmutz J."/>
            <person name="Larimer F."/>
            <person name="Land M."/>
            <person name="Hauser L."/>
            <person name="Kyrpides N."/>
            <person name="Kim E."/>
            <person name="Wawrik B."/>
            <person name="Richardson P."/>
        </authorList>
    </citation>
    <scope>NUCLEOTIDE SEQUENCE [LARGE SCALE GENOMIC DNA]</scope>
    <source>
        <strain evidence="10">DSM 6200 / JCM 39069 / Hxd3</strain>
    </source>
</reference>
<dbReference type="GO" id="GO:0009279">
    <property type="term" value="C:cell outer membrane"/>
    <property type="evidence" value="ECO:0007669"/>
    <property type="project" value="UniProtKB-SubCell"/>
</dbReference>
<evidence type="ECO:0000256" key="6">
    <source>
        <dbReference type="ARBA" id="ARBA00023136"/>
    </source>
</evidence>
<evidence type="ECO:0000256" key="4">
    <source>
        <dbReference type="ARBA" id="ARBA00022692"/>
    </source>
</evidence>
<dbReference type="PANTHER" id="PTHR35093">
    <property type="entry name" value="OUTER MEMBRANE PROTEIN NMB0088-RELATED"/>
    <property type="match status" value="1"/>
</dbReference>
<dbReference type="AlphaFoldDB" id="A8ZT65"/>
<dbReference type="SUPFAM" id="SSF56935">
    <property type="entry name" value="Porins"/>
    <property type="match status" value="1"/>
</dbReference>
<gene>
    <name evidence="9" type="ordered locus">Dole_1944</name>
</gene>
<evidence type="ECO:0000256" key="8">
    <source>
        <dbReference type="SAM" id="SignalP"/>
    </source>
</evidence>
<proteinExistence type="inferred from homology"/>
<evidence type="ECO:0000256" key="2">
    <source>
        <dbReference type="ARBA" id="ARBA00008163"/>
    </source>
</evidence>
<dbReference type="eggNOG" id="COG2067">
    <property type="taxonomic scope" value="Bacteria"/>
</dbReference>
<feature type="chain" id="PRO_5002731734" evidence="8">
    <location>
        <begin position="24"/>
        <end position="447"/>
    </location>
</feature>
<keyword evidence="5 8" id="KW-0732">Signal</keyword>
<dbReference type="Proteomes" id="UP000008561">
    <property type="component" value="Chromosome"/>
</dbReference>
<dbReference type="PANTHER" id="PTHR35093:SF8">
    <property type="entry name" value="OUTER MEMBRANE PROTEIN NMB0088-RELATED"/>
    <property type="match status" value="1"/>
</dbReference>
<comment type="similarity">
    <text evidence="2">Belongs to the OmpP1/FadL family.</text>
</comment>
<dbReference type="InterPro" id="IPR005017">
    <property type="entry name" value="OMPP1/FadL/TodX"/>
</dbReference>
<organism evidence="9 10">
    <name type="scientific">Desulfosudis oleivorans (strain DSM 6200 / JCM 39069 / Hxd3)</name>
    <name type="common">Desulfococcus oleovorans</name>
    <dbReference type="NCBI Taxonomy" id="96561"/>
    <lineage>
        <taxon>Bacteria</taxon>
        <taxon>Pseudomonadati</taxon>
        <taxon>Thermodesulfobacteriota</taxon>
        <taxon>Desulfobacteria</taxon>
        <taxon>Desulfobacterales</taxon>
        <taxon>Desulfosudaceae</taxon>
        <taxon>Desulfosudis</taxon>
    </lineage>
</organism>
<keyword evidence="6" id="KW-0472">Membrane</keyword>
<evidence type="ECO:0000313" key="9">
    <source>
        <dbReference type="EMBL" id="ABW67748.1"/>
    </source>
</evidence>
<comment type="subcellular location">
    <subcellularLocation>
        <location evidence="1">Cell outer membrane</location>
        <topology evidence="1">Multi-pass membrane protein</topology>
    </subcellularLocation>
</comment>